<evidence type="ECO:0000259" key="1">
    <source>
        <dbReference type="Pfam" id="PF00535"/>
    </source>
</evidence>
<feature type="domain" description="Glycosyltransferase 2-like" evidence="1">
    <location>
        <begin position="9"/>
        <end position="171"/>
    </location>
</feature>
<dbReference type="EMBL" id="VUNB01000002">
    <property type="protein sequence ID" value="MST68433.1"/>
    <property type="molecule type" value="Genomic_DNA"/>
</dbReference>
<dbReference type="InterPro" id="IPR029044">
    <property type="entry name" value="Nucleotide-diphossugar_trans"/>
</dbReference>
<sequence length="295" mass="34262">MTEGKKLLTIFTPAFNRAYTLEKLYNSLLVQTSKDFEWLIVDDGSTDNTEKLVSDWIEEGKIKIRYYYQKNSGKQVAMNLGAEKCITELFDCVDSDDYLLPDAVESMLRFWEENSSEKIAGMISLRGKNENDPIMGKSLPADVSHCHFMELYEKYHFSGDTNIVYRTEIIRRYPYKLFPGEKFIGESVQYLQIDQSYEMLLMNTITVICKYLNDGYSKNVYSLLKKNPQGYRYLKGLCFSHLNGKMNKYLEMVKYCCADHMCADHNGYKLSPTKVGYCLAKIPGLLMYLVFFKKV</sequence>
<name>A0A6A8M6H7_9FIRM</name>
<reference evidence="2" key="1">
    <citation type="submission" date="2019-09" db="EMBL/GenBank/DDBJ databases">
        <title>In-depth cultivation of the pig gut microbiome towards novel bacterial diversity and tailored functional studies.</title>
        <authorList>
            <person name="Wylensek D."/>
            <person name="Hitch T.C.A."/>
            <person name="Clavel T."/>
        </authorList>
    </citation>
    <scope>NUCLEOTIDE SEQUENCE</scope>
    <source>
        <strain evidence="2">RF-744-FAT-WT-3</strain>
    </source>
</reference>
<proteinExistence type="predicted"/>
<dbReference type="InterPro" id="IPR001173">
    <property type="entry name" value="Glyco_trans_2-like"/>
</dbReference>
<dbReference type="AlphaFoldDB" id="A0A6A8M6H7"/>
<dbReference type="Gene3D" id="3.90.550.10">
    <property type="entry name" value="Spore Coat Polysaccharide Biosynthesis Protein SpsA, Chain A"/>
    <property type="match status" value="1"/>
</dbReference>
<evidence type="ECO:0000313" key="2">
    <source>
        <dbReference type="EMBL" id="MST68433.1"/>
    </source>
</evidence>
<dbReference type="GO" id="GO:0016758">
    <property type="term" value="F:hexosyltransferase activity"/>
    <property type="evidence" value="ECO:0007669"/>
    <property type="project" value="UniProtKB-ARBA"/>
</dbReference>
<accession>A0A6A8M6H7</accession>
<dbReference type="PANTHER" id="PTHR22916:SF3">
    <property type="entry name" value="UDP-GLCNAC:BETAGAL BETA-1,3-N-ACETYLGLUCOSAMINYLTRANSFERASE-LIKE PROTEIN 1"/>
    <property type="match status" value="1"/>
</dbReference>
<dbReference type="PANTHER" id="PTHR22916">
    <property type="entry name" value="GLYCOSYLTRANSFERASE"/>
    <property type="match status" value="1"/>
</dbReference>
<organism evidence="2">
    <name type="scientific">Baileyella intestinalis</name>
    <dbReference type="NCBI Taxonomy" id="2606709"/>
    <lineage>
        <taxon>Bacteria</taxon>
        <taxon>Bacillati</taxon>
        <taxon>Bacillota</taxon>
        <taxon>Clostridia</taxon>
        <taxon>Peptostreptococcales</taxon>
        <taxon>Anaerovoracaceae</taxon>
        <taxon>Baileyella</taxon>
    </lineage>
</organism>
<dbReference type="CDD" id="cd00761">
    <property type="entry name" value="Glyco_tranf_GTA_type"/>
    <property type="match status" value="1"/>
</dbReference>
<dbReference type="Pfam" id="PF00535">
    <property type="entry name" value="Glycos_transf_2"/>
    <property type="match status" value="1"/>
</dbReference>
<keyword evidence="2" id="KW-0808">Transferase</keyword>
<dbReference type="SUPFAM" id="SSF53448">
    <property type="entry name" value="Nucleotide-diphospho-sugar transferases"/>
    <property type="match status" value="1"/>
</dbReference>
<gene>
    <name evidence="2" type="ORF">FYJ66_02345</name>
</gene>
<dbReference type="RefSeq" id="WP_154571910.1">
    <property type="nucleotide sequence ID" value="NZ_VUNB01000002.1"/>
</dbReference>
<protein>
    <submittedName>
        <fullName evidence="2">Glycosyltransferase family 2 protein</fullName>
    </submittedName>
</protein>
<comment type="caution">
    <text evidence="2">The sequence shown here is derived from an EMBL/GenBank/DDBJ whole genome shotgun (WGS) entry which is preliminary data.</text>
</comment>